<evidence type="ECO:0000313" key="4">
    <source>
        <dbReference type="Proteomes" id="UP000829756"/>
    </source>
</evidence>
<evidence type="ECO:0000313" key="2">
    <source>
        <dbReference type="EMBL" id="UOO78643.1"/>
    </source>
</evidence>
<proteinExistence type="predicted"/>
<evidence type="ECO:0000313" key="3">
    <source>
        <dbReference type="Proteomes" id="UP000294721"/>
    </source>
</evidence>
<dbReference type="EMBL" id="CP091507">
    <property type="protein sequence ID" value="UOO78643.1"/>
    <property type="molecule type" value="Genomic_DNA"/>
</dbReference>
<evidence type="ECO:0000313" key="1">
    <source>
        <dbReference type="EMBL" id="TCP07857.1"/>
    </source>
</evidence>
<gene>
    <name evidence="1" type="ORF">EV680_10699</name>
    <name evidence="2" type="ORF">LVJ78_07980</name>
</gene>
<organism evidence="2 4">
    <name type="scientific">Uruburuella suis</name>
    <dbReference type="NCBI Taxonomy" id="252130"/>
    <lineage>
        <taxon>Bacteria</taxon>
        <taxon>Pseudomonadati</taxon>
        <taxon>Pseudomonadota</taxon>
        <taxon>Betaproteobacteria</taxon>
        <taxon>Neisseriales</taxon>
        <taxon>Neisseriaceae</taxon>
        <taxon>Uruburuella</taxon>
    </lineage>
</organism>
<dbReference type="RefSeq" id="WP_132953305.1">
    <property type="nucleotide sequence ID" value="NZ_CALJUB010000171.1"/>
</dbReference>
<reference evidence="2" key="2">
    <citation type="submission" date="2021-12" db="EMBL/GenBank/DDBJ databases">
        <authorList>
            <person name="Veyrier F.J."/>
        </authorList>
    </citation>
    <scope>NUCLEOTIDE SEQUENCE</scope>
    <source>
        <strain evidence="2">1258/02</strain>
    </source>
</reference>
<dbReference type="Proteomes" id="UP000829756">
    <property type="component" value="Chromosome"/>
</dbReference>
<protein>
    <submittedName>
        <fullName evidence="2">Uncharacterized protein</fullName>
    </submittedName>
</protein>
<dbReference type="KEGG" id="usu:LVJ78_07980"/>
<dbReference type="AlphaFoldDB" id="A0AAE9GVW3"/>
<name>A0AAE9GVW3_9NEIS</name>
<reference evidence="2" key="3">
    <citation type="journal article" date="2022" name="Res Sq">
        <title>Evolution of multicellular longitudinally dividing oral cavity symbionts (Neisseriaceae).</title>
        <authorList>
            <person name="Nyongesa S."/>
            <person name="Weber P."/>
            <person name="Bernet E."/>
            <person name="Pullido F."/>
            <person name="Nieckarz M."/>
            <person name="Delaby M."/>
            <person name="Nieves C."/>
            <person name="Viehboeck T."/>
            <person name="Krause N."/>
            <person name="Rivera-Millot A."/>
            <person name="Nakamura A."/>
            <person name="Vischer N."/>
            <person name="VanNieuwenhze M."/>
            <person name="Brun Y."/>
            <person name="Cava F."/>
            <person name="Bulgheresi S."/>
            <person name="Veyrier F."/>
        </authorList>
    </citation>
    <scope>NUCLEOTIDE SEQUENCE</scope>
    <source>
        <strain evidence="2">1258/02</strain>
    </source>
</reference>
<accession>A0AAE9GVW3</accession>
<keyword evidence="3" id="KW-1185">Reference proteome</keyword>
<dbReference type="Proteomes" id="UP000294721">
    <property type="component" value="Unassembled WGS sequence"/>
</dbReference>
<sequence>MNRILEIRPFQPVASLEEVAAMVEGLAINPSYGRVCVVQQSDGKWYIALILQNELKAQKKRFKRVSSA</sequence>
<reference evidence="1 3" key="1">
    <citation type="submission" date="2019-03" db="EMBL/GenBank/DDBJ databases">
        <title>Genomic Encyclopedia of Type Strains, Phase IV (KMG-IV): sequencing the most valuable type-strain genomes for metagenomic binning, comparative biology and taxonomic classification.</title>
        <authorList>
            <person name="Goeker M."/>
        </authorList>
    </citation>
    <scope>NUCLEOTIDE SEQUENCE [LARGE SCALE GENOMIC DNA]</scope>
    <source>
        <strain evidence="1 3">DSM 17474</strain>
    </source>
</reference>
<dbReference type="EMBL" id="SLXE01000006">
    <property type="protein sequence ID" value="TCP07857.1"/>
    <property type="molecule type" value="Genomic_DNA"/>
</dbReference>